<sequence>MISTTSESGGIVNPAPKYAVNTVKWPPGGLEARARGEGSTYLQLTGKRTRRDITLNSSTVYCIGPMLSTTLPSCRSHHPTLLPYPRHSLSPQIRRPRLDPASNLQPPAGFAPDAIRHNGEFAQKSAKSPSECPPQLHLLAKPRRRQTPPGPTRSRPLHLEQTQSRPQPREAQRPRGRGAGPTLDRLRLARPPHANFGLASCPPRPADGELGRPRARRPKLNFGRPRGPRSPHANSGSTPVGTGSSCTSSPSADSQSPAEPAAAKPSTASLYSPAPCSSYPNSIQKPTHTSTEIFTK</sequence>
<accession>A0A2G9HMZ4</accession>
<evidence type="ECO:0000313" key="3">
    <source>
        <dbReference type="Proteomes" id="UP000231279"/>
    </source>
</evidence>
<organism evidence="2 3">
    <name type="scientific">Handroanthus impetiginosus</name>
    <dbReference type="NCBI Taxonomy" id="429701"/>
    <lineage>
        <taxon>Eukaryota</taxon>
        <taxon>Viridiplantae</taxon>
        <taxon>Streptophyta</taxon>
        <taxon>Embryophyta</taxon>
        <taxon>Tracheophyta</taxon>
        <taxon>Spermatophyta</taxon>
        <taxon>Magnoliopsida</taxon>
        <taxon>eudicotyledons</taxon>
        <taxon>Gunneridae</taxon>
        <taxon>Pentapetalae</taxon>
        <taxon>asterids</taxon>
        <taxon>lamiids</taxon>
        <taxon>Lamiales</taxon>
        <taxon>Bignoniaceae</taxon>
        <taxon>Crescentiina</taxon>
        <taxon>Tabebuia alliance</taxon>
        <taxon>Handroanthus</taxon>
    </lineage>
</organism>
<feature type="compositionally biased region" description="Polar residues" evidence="1">
    <location>
        <begin position="278"/>
        <end position="296"/>
    </location>
</feature>
<dbReference type="AlphaFoldDB" id="A0A2G9HMZ4"/>
<feature type="compositionally biased region" description="Polar residues" evidence="1">
    <location>
        <begin position="232"/>
        <end position="257"/>
    </location>
</feature>
<evidence type="ECO:0000256" key="1">
    <source>
        <dbReference type="SAM" id="MobiDB-lite"/>
    </source>
</evidence>
<feature type="region of interest" description="Disordered" evidence="1">
    <location>
        <begin position="82"/>
        <end position="296"/>
    </location>
</feature>
<dbReference type="EMBL" id="NKXS01001379">
    <property type="protein sequence ID" value="PIN18895.1"/>
    <property type="molecule type" value="Genomic_DNA"/>
</dbReference>
<keyword evidence="3" id="KW-1185">Reference proteome</keyword>
<protein>
    <submittedName>
        <fullName evidence="2">Uncharacterized protein</fullName>
    </submittedName>
</protein>
<comment type="caution">
    <text evidence="2">The sequence shown here is derived from an EMBL/GenBank/DDBJ whole genome shotgun (WGS) entry which is preliminary data.</text>
</comment>
<proteinExistence type="predicted"/>
<reference evidence="3" key="1">
    <citation type="journal article" date="2018" name="Gigascience">
        <title>Genome assembly of the Pink Ipe (Handroanthus impetiginosus, Bignoniaceae), a highly valued, ecologically keystone Neotropical timber forest tree.</title>
        <authorList>
            <person name="Silva-Junior O.B."/>
            <person name="Grattapaglia D."/>
            <person name="Novaes E."/>
            <person name="Collevatti R.G."/>
        </authorList>
    </citation>
    <scope>NUCLEOTIDE SEQUENCE [LARGE SCALE GENOMIC DNA]</scope>
    <source>
        <strain evidence="3">cv. UFG-1</strain>
    </source>
</reference>
<gene>
    <name evidence="2" type="ORF">CDL12_08430</name>
</gene>
<dbReference type="Proteomes" id="UP000231279">
    <property type="component" value="Unassembled WGS sequence"/>
</dbReference>
<evidence type="ECO:0000313" key="2">
    <source>
        <dbReference type="EMBL" id="PIN18895.1"/>
    </source>
</evidence>
<name>A0A2G9HMZ4_9LAMI</name>